<evidence type="ECO:0000256" key="1">
    <source>
        <dbReference type="ARBA" id="ARBA00008535"/>
    </source>
</evidence>
<keyword evidence="3" id="KW-0342">GTP-binding</keyword>
<dbReference type="InterPro" id="IPR045058">
    <property type="entry name" value="GIMA/IAN/Toc"/>
</dbReference>
<dbReference type="GeneTree" id="ENSGT00530000069080"/>
<reference evidence="7" key="2">
    <citation type="submission" date="2025-08" db="UniProtKB">
        <authorList>
            <consortium name="Ensembl"/>
        </authorList>
    </citation>
    <scope>IDENTIFICATION</scope>
</reference>
<dbReference type="GeneID" id="114604732"/>
<dbReference type="OMA" id="GKAMTDP"/>
<evidence type="ECO:0000256" key="5">
    <source>
        <dbReference type="ARBA" id="ARBA00076741"/>
    </source>
</evidence>
<proteinExistence type="inferred from homology"/>
<keyword evidence="2" id="KW-0547">Nucleotide-binding</keyword>
<dbReference type="InterPro" id="IPR006703">
    <property type="entry name" value="G_AIG1"/>
</dbReference>
<reference evidence="7 8" key="1">
    <citation type="journal article" date="2019" name="Proc. Natl. Acad. Sci. U.S.A.">
        <title>Regulatory changes in pterin and carotenoid genes underlie balanced color polymorphisms in the wall lizard.</title>
        <authorList>
            <person name="Andrade P."/>
            <person name="Pinho C."/>
            <person name="Perez I de Lanuza G."/>
            <person name="Afonso S."/>
            <person name="Brejcha J."/>
            <person name="Rubin C.J."/>
            <person name="Wallerman O."/>
            <person name="Pereira P."/>
            <person name="Sabatino S.J."/>
            <person name="Bellati A."/>
            <person name="Pellitteri-Rosa D."/>
            <person name="Bosakova Z."/>
            <person name="Bunikis I."/>
            <person name="Carretero M.A."/>
            <person name="Feiner N."/>
            <person name="Marsik P."/>
            <person name="Pauperio F."/>
            <person name="Salvi D."/>
            <person name="Soler L."/>
            <person name="While G.M."/>
            <person name="Uller T."/>
            <person name="Font E."/>
            <person name="Andersson L."/>
            <person name="Carneiro M."/>
        </authorList>
    </citation>
    <scope>NUCLEOTIDE SEQUENCE</scope>
</reference>
<evidence type="ECO:0000256" key="4">
    <source>
        <dbReference type="ARBA" id="ARBA00067123"/>
    </source>
</evidence>
<evidence type="ECO:0000313" key="8">
    <source>
        <dbReference type="Proteomes" id="UP000472272"/>
    </source>
</evidence>
<comment type="similarity">
    <text evidence="1">Belongs to the TRAFAC class TrmE-Era-EngA-EngB-Septin-like GTPase superfamily. AIG1/Toc34/Toc159-like paraseptin GTPase family. IAN subfamily.</text>
</comment>
<dbReference type="FunFam" id="3.40.50.300:FF:001392">
    <property type="entry name" value="GTPase IMAP family member GIMD1"/>
    <property type="match status" value="1"/>
</dbReference>
<accession>A0A670IVQ3</accession>
<evidence type="ECO:0000256" key="3">
    <source>
        <dbReference type="ARBA" id="ARBA00023134"/>
    </source>
</evidence>
<dbReference type="PROSITE" id="PS51720">
    <property type="entry name" value="G_AIG1"/>
    <property type="match status" value="1"/>
</dbReference>
<dbReference type="GO" id="GO:0005525">
    <property type="term" value="F:GTP binding"/>
    <property type="evidence" value="ECO:0007669"/>
    <property type="project" value="UniProtKB-KW"/>
</dbReference>
<dbReference type="PANTHER" id="PTHR10903:SF103">
    <property type="entry name" value="GTPASE IMAP FAMILY MEMBER GIMD1"/>
    <property type="match status" value="1"/>
</dbReference>
<keyword evidence="8" id="KW-1185">Reference proteome</keyword>
<name>A0A670IVQ3_PODMU</name>
<dbReference type="SUPFAM" id="SSF52540">
    <property type="entry name" value="P-loop containing nucleoside triphosphate hydrolases"/>
    <property type="match status" value="1"/>
</dbReference>
<evidence type="ECO:0000259" key="6">
    <source>
        <dbReference type="PROSITE" id="PS51720"/>
    </source>
</evidence>
<gene>
    <name evidence="7" type="primary">GIMD1</name>
</gene>
<dbReference type="Proteomes" id="UP000472272">
    <property type="component" value="Chromosome 9"/>
</dbReference>
<dbReference type="CTD" id="100507096"/>
<dbReference type="KEGG" id="pmua:114604732"/>
<dbReference type="PANTHER" id="PTHR10903">
    <property type="entry name" value="GTPASE, IMAP FAMILY MEMBER-RELATED"/>
    <property type="match status" value="1"/>
</dbReference>
<dbReference type="Ensembl" id="ENSPMRT00000016295.1">
    <property type="protein sequence ID" value="ENSPMRP00000015252.1"/>
    <property type="gene ID" value="ENSPMRG00000010172.1"/>
</dbReference>
<dbReference type="OrthoDB" id="8954335at2759"/>
<evidence type="ECO:0000256" key="2">
    <source>
        <dbReference type="ARBA" id="ARBA00022741"/>
    </source>
</evidence>
<protein>
    <recommendedName>
        <fullName evidence="4">GTPase IMAP family member GIMD1</fullName>
    </recommendedName>
    <alternativeName>
        <fullName evidence="5">GIMAP family P-loop NTPase domain-containing protein 1</fullName>
    </alternativeName>
</protein>
<organism evidence="7 8">
    <name type="scientific">Podarcis muralis</name>
    <name type="common">Wall lizard</name>
    <name type="synonym">Lacerta muralis</name>
    <dbReference type="NCBI Taxonomy" id="64176"/>
    <lineage>
        <taxon>Eukaryota</taxon>
        <taxon>Metazoa</taxon>
        <taxon>Chordata</taxon>
        <taxon>Craniata</taxon>
        <taxon>Vertebrata</taxon>
        <taxon>Euteleostomi</taxon>
        <taxon>Lepidosauria</taxon>
        <taxon>Squamata</taxon>
        <taxon>Bifurcata</taxon>
        <taxon>Unidentata</taxon>
        <taxon>Episquamata</taxon>
        <taxon>Laterata</taxon>
        <taxon>Lacertibaenia</taxon>
        <taxon>Lacertidae</taxon>
        <taxon>Podarcis</taxon>
    </lineage>
</organism>
<evidence type="ECO:0000313" key="7">
    <source>
        <dbReference type="Ensembl" id="ENSPMRP00000015252.1"/>
    </source>
</evidence>
<sequence length="220" mass="24745">MSDDSKMTLNLLLLGKTQSGKSATGNTLLGSRDFASFLSPSSVTTSCSLGRSCPILGFARRRGSELTVQVQVLDTPGYPHSSLSREQVKTEVRSALVRHFGEKGLHLALLVLRADVPLCEEEEDPTIQLAQELLGPNWKSYTVICLTHSDQIEKARFTTEQYLHSATDTLHKLLQSVEQKYIFVGNHEQPLKQEHLEVLRKIMEFLKQNSYQTLVFKQMI</sequence>
<dbReference type="InterPro" id="IPR027417">
    <property type="entry name" value="P-loop_NTPase"/>
</dbReference>
<dbReference type="RefSeq" id="XP_028600997.1">
    <property type="nucleotide sequence ID" value="XM_028745164.1"/>
</dbReference>
<dbReference type="Pfam" id="PF04548">
    <property type="entry name" value="AIG1"/>
    <property type="match status" value="1"/>
</dbReference>
<dbReference type="AlphaFoldDB" id="A0A670IVQ3"/>
<dbReference type="Gene3D" id="3.40.50.300">
    <property type="entry name" value="P-loop containing nucleotide triphosphate hydrolases"/>
    <property type="match status" value="1"/>
</dbReference>
<feature type="domain" description="AIG1-type G" evidence="6">
    <location>
        <begin position="6"/>
        <end position="220"/>
    </location>
</feature>
<reference evidence="7" key="3">
    <citation type="submission" date="2025-09" db="UniProtKB">
        <authorList>
            <consortium name="Ensembl"/>
        </authorList>
    </citation>
    <scope>IDENTIFICATION</scope>
</reference>